<feature type="signal peptide" evidence="6">
    <location>
        <begin position="1"/>
        <end position="37"/>
    </location>
</feature>
<evidence type="ECO:0000256" key="1">
    <source>
        <dbReference type="ARBA" id="ARBA00004196"/>
    </source>
</evidence>
<dbReference type="CDD" id="cd02966">
    <property type="entry name" value="TlpA_like_family"/>
    <property type="match status" value="1"/>
</dbReference>
<dbReference type="InterPro" id="IPR000866">
    <property type="entry name" value="AhpC/TSA"/>
</dbReference>
<proteinExistence type="predicted"/>
<dbReference type="KEGG" id="cok:COCCU_02010"/>
<dbReference type="Pfam" id="PF00578">
    <property type="entry name" value="AhpC-TSA"/>
    <property type="match status" value="1"/>
</dbReference>
<dbReference type="PANTHER" id="PTHR42852:SF6">
    <property type="entry name" value="THIOL:DISULFIDE INTERCHANGE PROTEIN DSBE"/>
    <property type="match status" value="1"/>
</dbReference>
<keyword evidence="3" id="KW-0735">Signal-anchor</keyword>
<keyword evidence="2" id="KW-0201">Cytochrome c-type biogenesis</keyword>
<name>A0A6B8W1I8_9CORY</name>
<evidence type="ECO:0000256" key="6">
    <source>
        <dbReference type="SAM" id="SignalP"/>
    </source>
</evidence>
<keyword evidence="3" id="KW-0812">Transmembrane</keyword>
<dbReference type="Proteomes" id="UP000424462">
    <property type="component" value="Chromosome"/>
</dbReference>
<gene>
    <name evidence="8" type="primary">resA</name>
    <name evidence="8" type="ORF">COCCU_02010</name>
</gene>
<comment type="subcellular location">
    <subcellularLocation>
        <location evidence="1">Cell envelope</location>
    </subcellularLocation>
</comment>
<dbReference type="SUPFAM" id="SSF52833">
    <property type="entry name" value="Thioredoxin-like"/>
    <property type="match status" value="1"/>
</dbReference>
<evidence type="ECO:0000313" key="8">
    <source>
        <dbReference type="EMBL" id="QGU06361.1"/>
    </source>
</evidence>
<organism evidence="8 9">
    <name type="scientific">Corynebacterium occultum</name>
    <dbReference type="NCBI Taxonomy" id="2675219"/>
    <lineage>
        <taxon>Bacteria</taxon>
        <taxon>Bacillati</taxon>
        <taxon>Actinomycetota</taxon>
        <taxon>Actinomycetes</taxon>
        <taxon>Mycobacteriales</taxon>
        <taxon>Corynebacteriaceae</taxon>
        <taxon>Corynebacterium</taxon>
    </lineage>
</organism>
<dbReference type="GO" id="GO:0017004">
    <property type="term" value="P:cytochrome complex assembly"/>
    <property type="evidence" value="ECO:0007669"/>
    <property type="project" value="UniProtKB-KW"/>
</dbReference>
<dbReference type="PROSITE" id="PS51352">
    <property type="entry name" value="THIOREDOXIN_2"/>
    <property type="match status" value="1"/>
</dbReference>
<keyword evidence="6" id="KW-0732">Signal</keyword>
<dbReference type="InterPro" id="IPR013766">
    <property type="entry name" value="Thioredoxin_domain"/>
</dbReference>
<evidence type="ECO:0000256" key="4">
    <source>
        <dbReference type="ARBA" id="ARBA00023157"/>
    </source>
</evidence>
<evidence type="ECO:0000256" key="5">
    <source>
        <dbReference type="ARBA" id="ARBA00023284"/>
    </source>
</evidence>
<dbReference type="GO" id="GO:0016209">
    <property type="term" value="F:antioxidant activity"/>
    <property type="evidence" value="ECO:0007669"/>
    <property type="project" value="InterPro"/>
</dbReference>
<evidence type="ECO:0000313" key="9">
    <source>
        <dbReference type="Proteomes" id="UP000424462"/>
    </source>
</evidence>
<keyword evidence="4" id="KW-1015">Disulfide bond</keyword>
<evidence type="ECO:0000256" key="3">
    <source>
        <dbReference type="ARBA" id="ARBA00022968"/>
    </source>
</evidence>
<reference evidence="8 9" key="1">
    <citation type="submission" date="2019-11" db="EMBL/GenBank/DDBJ databases">
        <title>Complete genome sequence of Corynebacterium kalinowskii 1959, a novel Corynebacterium species isolated from soil of a small paddock in Vilsendorf, Germany.</title>
        <authorList>
            <person name="Schaffert L."/>
            <person name="Ruwe M."/>
            <person name="Milse J."/>
            <person name="Hanuschka K."/>
            <person name="Ortseifen V."/>
            <person name="Droste J."/>
            <person name="Brandt D."/>
            <person name="Schlueter L."/>
            <person name="Kutter Y."/>
            <person name="Vinke S."/>
            <person name="Viehoefer P."/>
            <person name="Jacob L."/>
            <person name="Luebke N.-C."/>
            <person name="Schulte-Berndt E."/>
            <person name="Hain C."/>
            <person name="Linder M."/>
            <person name="Schmidt P."/>
            <person name="Wollenschlaeger L."/>
            <person name="Luttermann T."/>
            <person name="Thieme E."/>
            <person name="Hassa J."/>
            <person name="Haak M."/>
            <person name="Wittchen M."/>
            <person name="Mentz A."/>
            <person name="Persicke M."/>
            <person name="Busche T."/>
            <person name="Ruckert C."/>
        </authorList>
    </citation>
    <scope>NUCLEOTIDE SEQUENCE [LARGE SCALE GENOMIC DNA]</scope>
    <source>
        <strain evidence="8 9">2039</strain>
    </source>
</reference>
<evidence type="ECO:0000259" key="7">
    <source>
        <dbReference type="PROSITE" id="PS51352"/>
    </source>
</evidence>
<evidence type="ECO:0000256" key="2">
    <source>
        <dbReference type="ARBA" id="ARBA00022748"/>
    </source>
</evidence>
<keyword evidence="9" id="KW-1185">Reference proteome</keyword>
<dbReference type="Gene3D" id="3.40.30.10">
    <property type="entry name" value="Glutaredoxin"/>
    <property type="match status" value="1"/>
</dbReference>
<dbReference type="PANTHER" id="PTHR42852">
    <property type="entry name" value="THIOL:DISULFIDE INTERCHANGE PROTEIN DSBE"/>
    <property type="match status" value="1"/>
</dbReference>
<feature type="chain" id="PRO_5038656441" evidence="6">
    <location>
        <begin position="38"/>
        <end position="217"/>
    </location>
</feature>
<protein>
    <submittedName>
        <fullName evidence="8">Thiol-disulfide oxidoreductase ResA</fullName>
    </submittedName>
</protein>
<dbReference type="GO" id="GO:0016491">
    <property type="term" value="F:oxidoreductase activity"/>
    <property type="evidence" value="ECO:0007669"/>
    <property type="project" value="InterPro"/>
</dbReference>
<dbReference type="InterPro" id="IPR036249">
    <property type="entry name" value="Thioredoxin-like_sf"/>
</dbReference>
<accession>A0A6B8W1I8</accession>
<dbReference type="GO" id="GO:0030313">
    <property type="term" value="C:cell envelope"/>
    <property type="evidence" value="ECO:0007669"/>
    <property type="project" value="UniProtKB-SubCell"/>
</dbReference>
<keyword evidence="5" id="KW-0676">Redox-active center</keyword>
<feature type="domain" description="Thioredoxin" evidence="7">
    <location>
        <begin position="71"/>
        <end position="215"/>
    </location>
</feature>
<sequence precursor="true">MSSTPNLHRRSDPPVTMFPSKAAAMVATLLLSALALGACSVEDTATQNAVASGGTFEFHSPGGNTEIFYEEGERKPLPNFSGESLMEEGVEINLDDYAGQVVVLNAWGQWCAPCRSESDDLQVAHEELQEAGGTILGINVRDYNRTIAQDFVSDNGLTFPSLYDPPFRSAVALGGVPTSVIPTTIVLDKQHRPAAVFLREITYEDILDVALPLTEEA</sequence>
<dbReference type="EMBL" id="CP046455">
    <property type="protein sequence ID" value="QGU06361.1"/>
    <property type="molecule type" value="Genomic_DNA"/>
</dbReference>
<dbReference type="AlphaFoldDB" id="A0A6B8W1I8"/>
<dbReference type="InterPro" id="IPR050553">
    <property type="entry name" value="Thioredoxin_ResA/DsbE_sf"/>
</dbReference>